<dbReference type="Proteomes" id="UP001321861">
    <property type="component" value="Chromosome"/>
</dbReference>
<accession>A0AAU9CZ93</accession>
<reference evidence="2 3" key="1">
    <citation type="journal article" date="2023" name="Microbiol. Spectr.">
        <title>Symbiosis of Carpenter Bees with Uncharacterized Lactic Acid Bacteria Showing NAD Auxotrophy.</title>
        <authorList>
            <person name="Kawasaki S."/>
            <person name="Ozawa K."/>
            <person name="Mori T."/>
            <person name="Yamamoto A."/>
            <person name="Ito M."/>
            <person name="Ohkuma M."/>
            <person name="Sakamoto M."/>
            <person name="Matsutani M."/>
        </authorList>
    </citation>
    <scope>NUCLEOTIDE SEQUENCE [LARGE SCALE GENOMIC DNA]</scope>
    <source>
        <strain evidence="2 3">XA3</strain>
    </source>
</reference>
<name>A0AAU9CZ93_9LACO</name>
<dbReference type="AlphaFoldDB" id="A0AAU9CZ93"/>
<dbReference type="InterPro" id="IPR025272">
    <property type="entry name" value="SocA_Panacea"/>
</dbReference>
<protein>
    <recommendedName>
        <fullName evidence="1">Antitoxin SocA-like Panacea domain-containing protein</fullName>
    </recommendedName>
</protein>
<sequence length="165" mass="19605">MYRSQQIADWFIAQNRAELRLDDSAEPITNMKLQKLMYFAQGICLAVHDKRLFDDQIYAFKHGPVVKGIREKYRGKYLPELTDQISDQRAIELADNFDLISTDQSASEVLNITWQKYGKYTASYLRELSHDQKGPWEKSYCEDKEWIKIDNQEIKNYFKEYIICQ</sequence>
<evidence type="ECO:0000313" key="2">
    <source>
        <dbReference type="EMBL" id="BDR59347.1"/>
    </source>
</evidence>
<evidence type="ECO:0000259" key="1">
    <source>
        <dbReference type="Pfam" id="PF13274"/>
    </source>
</evidence>
<dbReference type="EMBL" id="AP026802">
    <property type="protein sequence ID" value="BDR59347.1"/>
    <property type="molecule type" value="Genomic_DNA"/>
</dbReference>
<evidence type="ECO:0000313" key="3">
    <source>
        <dbReference type="Proteomes" id="UP001321861"/>
    </source>
</evidence>
<proteinExistence type="predicted"/>
<organism evidence="2 3">
    <name type="scientific">Xylocopilactobacillus apicola</name>
    <dbReference type="NCBI Taxonomy" id="2932184"/>
    <lineage>
        <taxon>Bacteria</taxon>
        <taxon>Bacillati</taxon>
        <taxon>Bacillota</taxon>
        <taxon>Bacilli</taxon>
        <taxon>Lactobacillales</taxon>
        <taxon>Lactobacillaceae</taxon>
        <taxon>Xylocopilactobacillus</taxon>
    </lineage>
</organism>
<keyword evidence="3" id="KW-1185">Reference proteome</keyword>
<dbReference type="RefSeq" id="WP_317635148.1">
    <property type="nucleotide sequence ID" value="NZ_AP026802.1"/>
</dbReference>
<feature type="domain" description="Antitoxin SocA-like Panacea" evidence="1">
    <location>
        <begin position="33"/>
        <end position="137"/>
    </location>
</feature>
<dbReference type="KEGG" id="xap:XA3_17880"/>
<gene>
    <name evidence="2" type="ORF">XA3_17880</name>
</gene>
<dbReference type="Pfam" id="PF13274">
    <property type="entry name" value="SocA_Panacea"/>
    <property type="match status" value="1"/>
</dbReference>